<sequence>MEFTFSEKELELLFKYASAVTMLELQNKQLTNKEILAIINESHTTKFTFDELVKIIVPLIQINIIQKLQ</sequence>
<evidence type="ECO:0000313" key="1">
    <source>
        <dbReference type="EMBL" id="ACD75424.1"/>
    </source>
</evidence>
<proteinExistence type="predicted"/>
<organism evidence="1">
    <name type="scientific">uncultured virus</name>
    <dbReference type="NCBI Taxonomy" id="340016"/>
    <lineage>
        <taxon>Viruses</taxon>
        <taxon>environmental samples</taxon>
    </lineage>
</organism>
<name>B3GAL6_9VIRU</name>
<accession>B3GAL6</accession>
<protein>
    <submittedName>
        <fullName evidence="1">AMDV2_17</fullName>
    </submittedName>
</protein>
<reference evidence="1" key="1">
    <citation type="submission" date="2008-04" db="EMBL/GenBank/DDBJ databases">
        <title>Virus population dynamics and acquired virus resistance in natural microbial communities.</title>
        <authorList>
            <person name="Andersson A.A."/>
            <person name="Banfield J.F."/>
        </authorList>
    </citation>
    <scope>NUCLEOTIDE SEQUENCE</scope>
</reference>
<dbReference type="EMBL" id="EU662148">
    <property type="protein sequence ID" value="ACD75424.1"/>
    <property type="molecule type" value="Genomic_DNA"/>
</dbReference>